<evidence type="ECO:0000313" key="4">
    <source>
        <dbReference type="EMBL" id="SES47573.1"/>
    </source>
</evidence>
<dbReference type="Pfam" id="PF11887">
    <property type="entry name" value="Mce4_CUP1"/>
    <property type="match status" value="1"/>
</dbReference>
<keyword evidence="1" id="KW-1133">Transmembrane helix</keyword>
<dbReference type="NCBIfam" id="TIGR00996">
    <property type="entry name" value="Mtu_fam_mce"/>
    <property type="match status" value="1"/>
</dbReference>
<dbReference type="InterPro" id="IPR005693">
    <property type="entry name" value="Mce"/>
</dbReference>
<dbReference type="Proteomes" id="UP000199051">
    <property type="component" value="Unassembled WGS sequence"/>
</dbReference>
<feature type="domain" description="Mce/MlaD" evidence="2">
    <location>
        <begin position="38"/>
        <end position="111"/>
    </location>
</feature>
<dbReference type="RefSeq" id="WP_245782762.1">
    <property type="nucleotide sequence ID" value="NZ_FOGI01000017.1"/>
</dbReference>
<dbReference type="EMBL" id="FOGI01000017">
    <property type="protein sequence ID" value="SES47573.1"/>
    <property type="molecule type" value="Genomic_DNA"/>
</dbReference>
<evidence type="ECO:0000259" key="3">
    <source>
        <dbReference type="Pfam" id="PF11887"/>
    </source>
</evidence>
<reference evidence="5" key="1">
    <citation type="submission" date="2016-10" db="EMBL/GenBank/DDBJ databases">
        <authorList>
            <person name="Varghese N."/>
            <person name="Submissions S."/>
        </authorList>
    </citation>
    <scope>NUCLEOTIDE SEQUENCE [LARGE SCALE GENOMIC DNA]</scope>
    <source>
        <strain evidence="5">DSM 44260</strain>
    </source>
</reference>
<keyword evidence="1" id="KW-0812">Transmembrane</keyword>
<dbReference type="InterPro" id="IPR024516">
    <property type="entry name" value="Mce_C"/>
</dbReference>
<dbReference type="AlphaFoldDB" id="A0A1H9XPF1"/>
<feature type="transmembrane region" description="Helical" evidence="1">
    <location>
        <begin position="12"/>
        <end position="30"/>
    </location>
</feature>
<evidence type="ECO:0000313" key="5">
    <source>
        <dbReference type="Proteomes" id="UP000199051"/>
    </source>
</evidence>
<dbReference type="InterPro" id="IPR052336">
    <property type="entry name" value="MlaD_Phospholipid_Transporter"/>
</dbReference>
<dbReference type="InterPro" id="IPR003399">
    <property type="entry name" value="Mce/MlaD"/>
</dbReference>
<keyword evidence="5" id="KW-1185">Reference proteome</keyword>
<feature type="domain" description="Mammalian cell entry C-terminal" evidence="3">
    <location>
        <begin position="115"/>
        <end position="301"/>
    </location>
</feature>
<keyword evidence="1" id="KW-0472">Membrane</keyword>
<accession>A0A1H9XPF1</accession>
<dbReference type="Pfam" id="PF02470">
    <property type="entry name" value="MlaD"/>
    <property type="match status" value="1"/>
</dbReference>
<proteinExistence type="predicted"/>
<dbReference type="GO" id="GO:0005576">
    <property type="term" value="C:extracellular region"/>
    <property type="evidence" value="ECO:0007669"/>
    <property type="project" value="TreeGrafter"/>
</dbReference>
<dbReference type="STRING" id="155974.SAMN04487818_117108"/>
<dbReference type="PRINTS" id="PR01782">
    <property type="entry name" value="MCEVIRFACTOR"/>
</dbReference>
<sequence>MKAFQDRDPVRMGLVGVLLVAVTALVVLGWEHLPALGGTTYQAQFREAVGLKPDDEVRVAGVKVGVVTSVELTGTHVTVTFRARDVWLGDRTVAAIKIKTLLGQKNLALDPLGTTELDPDTPIPLDRTVTAYDVNDAFADLATTTGQIDTGLLAESLRTLSQTFDATTPQSVRTALDGLSRLSHTISSRDQDLKRLLESAKGVSTTLADRGEQFQALITDGDTLLTEFARRRDAISGLLTGTRDLSRQLSGLVAENQAQLAPALRQLERVTEVLRRNQDDLDRSLRLAGPFYRLVGNAVGNGHWIDSYICGLIPVADGSAGCVPPKAGGR</sequence>
<evidence type="ECO:0000256" key="1">
    <source>
        <dbReference type="SAM" id="Phobius"/>
    </source>
</evidence>
<evidence type="ECO:0000259" key="2">
    <source>
        <dbReference type="Pfam" id="PF02470"/>
    </source>
</evidence>
<dbReference type="PANTHER" id="PTHR33371">
    <property type="entry name" value="INTERMEMBRANE PHOSPHOLIPID TRANSPORT SYSTEM BINDING PROTEIN MLAD-RELATED"/>
    <property type="match status" value="1"/>
</dbReference>
<organism evidence="4 5">
    <name type="scientific">Actinokineospora terrae</name>
    <dbReference type="NCBI Taxonomy" id="155974"/>
    <lineage>
        <taxon>Bacteria</taxon>
        <taxon>Bacillati</taxon>
        <taxon>Actinomycetota</taxon>
        <taxon>Actinomycetes</taxon>
        <taxon>Pseudonocardiales</taxon>
        <taxon>Pseudonocardiaceae</taxon>
        <taxon>Actinokineospora</taxon>
    </lineage>
</organism>
<dbReference type="PANTHER" id="PTHR33371:SF18">
    <property type="entry name" value="MCE-FAMILY PROTEIN MCE3C"/>
    <property type="match status" value="1"/>
</dbReference>
<gene>
    <name evidence="4" type="ORF">SAMN04487818_117108</name>
</gene>
<protein>
    <submittedName>
        <fullName evidence="4">Phospholipid/cholesterol/gamma-HCH transport system substrate-binding protein</fullName>
    </submittedName>
</protein>
<name>A0A1H9XPF1_9PSEU</name>